<dbReference type="CDD" id="cd06261">
    <property type="entry name" value="TM_PBP2"/>
    <property type="match status" value="1"/>
</dbReference>
<sequence>MARLVLQRLALLIPTLLGLSVLLFLWVRALPGGPATALLGERATPEAVERINRLYGFDRPLLEQYVTWLGQLLQGNFGVSTRTARPVLDEFLARFPATIELTALALLIAVGVGIPLGYVAARYQGRFLDHTTVVVSLLGVTIPVFFLAFLLKWLFAVQAGWFPSAGRQSADMVATHPTGFYVLDGLLTREWDASWDALTHLVLPALALGSIPLAIIARITRASVIEVQNADYVRTARAKGLSASRLRRRVVLRNAMLPVSTTIGLQVGLLLSGAVLTETVFAFNGIGSFLANAVFNLDYAVLQGFILFIAVVYALVNLAVDVSYGLIDPRMRAR</sequence>
<dbReference type="Pfam" id="PF00528">
    <property type="entry name" value="BPD_transp_1"/>
    <property type="match status" value="1"/>
</dbReference>
<dbReference type="PANTHER" id="PTHR43163">
    <property type="entry name" value="DIPEPTIDE TRANSPORT SYSTEM PERMEASE PROTEIN DPPB-RELATED"/>
    <property type="match status" value="1"/>
</dbReference>
<evidence type="ECO:0000256" key="7">
    <source>
        <dbReference type="RuleBase" id="RU363032"/>
    </source>
</evidence>
<evidence type="ECO:0000313" key="10">
    <source>
        <dbReference type="Proteomes" id="UP000019753"/>
    </source>
</evidence>
<keyword evidence="10" id="KW-1185">Reference proteome</keyword>
<keyword evidence="3" id="KW-1003">Cell membrane</keyword>
<comment type="similarity">
    <text evidence="7">Belongs to the binding-protein-dependent transport system permease family.</text>
</comment>
<dbReference type="Pfam" id="PF19300">
    <property type="entry name" value="BPD_transp_1_N"/>
    <property type="match status" value="1"/>
</dbReference>
<comment type="subcellular location">
    <subcellularLocation>
        <location evidence="1 7">Cell membrane</location>
        <topology evidence="1 7">Multi-pass membrane protein</topology>
    </subcellularLocation>
</comment>
<evidence type="ECO:0000256" key="5">
    <source>
        <dbReference type="ARBA" id="ARBA00022989"/>
    </source>
</evidence>
<keyword evidence="6 7" id="KW-0472">Membrane</keyword>
<feature type="transmembrane region" description="Helical" evidence="7">
    <location>
        <begin position="197"/>
        <end position="217"/>
    </location>
</feature>
<feature type="transmembrane region" description="Helical" evidence="7">
    <location>
        <begin position="255"/>
        <end position="276"/>
    </location>
</feature>
<evidence type="ECO:0000256" key="3">
    <source>
        <dbReference type="ARBA" id="ARBA00022475"/>
    </source>
</evidence>
<dbReference type="PANTHER" id="PTHR43163:SF6">
    <property type="entry name" value="DIPEPTIDE TRANSPORT SYSTEM PERMEASE PROTEIN DPPB-RELATED"/>
    <property type="match status" value="1"/>
</dbReference>
<evidence type="ECO:0000256" key="4">
    <source>
        <dbReference type="ARBA" id="ARBA00022692"/>
    </source>
</evidence>
<dbReference type="SUPFAM" id="SSF161098">
    <property type="entry name" value="MetI-like"/>
    <property type="match status" value="1"/>
</dbReference>
<name>A0A021VW37_9CELL</name>
<dbReference type="Proteomes" id="UP000019753">
    <property type="component" value="Unassembled WGS sequence"/>
</dbReference>
<dbReference type="RefSeq" id="WP_034223888.1">
    <property type="nucleotide sequence ID" value="NZ_AXCW01000039.1"/>
</dbReference>
<evidence type="ECO:0000259" key="8">
    <source>
        <dbReference type="PROSITE" id="PS50928"/>
    </source>
</evidence>
<comment type="caution">
    <text evidence="9">The sequence shown here is derived from an EMBL/GenBank/DDBJ whole genome shotgun (WGS) entry which is preliminary data.</text>
</comment>
<dbReference type="GO" id="GO:0055085">
    <property type="term" value="P:transmembrane transport"/>
    <property type="evidence" value="ECO:0007669"/>
    <property type="project" value="InterPro"/>
</dbReference>
<accession>A0A021VW37</accession>
<organism evidence="9 10">
    <name type="scientific">Actinotalea ferrariae CF5-4</name>
    <dbReference type="NCBI Taxonomy" id="948458"/>
    <lineage>
        <taxon>Bacteria</taxon>
        <taxon>Bacillati</taxon>
        <taxon>Actinomycetota</taxon>
        <taxon>Actinomycetes</taxon>
        <taxon>Micrococcales</taxon>
        <taxon>Cellulomonadaceae</taxon>
        <taxon>Actinotalea</taxon>
    </lineage>
</organism>
<gene>
    <name evidence="9" type="ORF">N866_13665</name>
</gene>
<keyword evidence="4 7" id="KW-0812">Transmembrane</keyword>
<feature type="transmembrane region" description="Helical" evidence="7">
    <location>
        <begin position="305"/>
        <end position="327"/>
    </location>
</feature>
<feature type="transmembrane region" description="Helical" evidence="7">
    <location>
        <begin position="101"/>
        <end position="121"/>
    </location>
</feature>
<dbReference type="Gene3D" id="1.10.3720.10">
    <property type="entry name" value="MetI-like"/>
    <property type="match status" value="1"/>
</dbReference>
<feature type="domain" description="ABC transmembrane type-1" evidence="8">
    <location>
        <begin position="95"/>
        <end position="324"/>
    </location>
</feature>
<dbReference type="PROSITE" id="PS50928">
    <property type="entry name" value="ABC_TM1"/>
    <property type="match status" value="1"/>
</dbReference>
<evidence type="ECO:0000256" key="2">
    <source>
        <dbReference type="ARBA" id="ARBA00022448"/>
    </source>
</evidence>
<dbReference type="OrthoDB" id="9778910at2"/>
<evidence type="ECO:0000313" key="9">
    <source>
        <dbReference type="EMBL" id="EYR64260.1"/>
    </source>
</evidence>
<proteinExistence type="inferred from homology"/>
<keyword evidence="2 7" id="KW-0813">Transport</keyword>
<dbReference type="EMBL" id="AXCW01000039">
    <property type="protein sequence ID" value="EYR64260.1"/>
    <property type="molecule type" value="Genomic_DNA"/>
</dbReference>
<dbReference type="InterPro" id="IPR045621">
    <property type="entry name" value="BPD_transp_1_N"/>
</dbReference>
<dbReference type="GO" id="GO:0005886">
    <property type="term" value="C:plasma membrane"/>
    <property type="evidence" value="ECO:0007669"/>
    <property type="project" value="UniProtKB-SubCell"/>
</dbReference>
<dbReference type="AlphaFoldDB" id="A0A021VW37"/>
<protein>
    <submittedName>
        <fullName evidence="9">Peptide ABC transporter permease</fullName>
    </submittedName>
</protein>
<evidence type="ECO:0000256" key="6">
    <source>
        <dbReference type="ARBA" id="ARBA00023136"/>
    </source>
</evidence>
<keyword evidence="5 7" id="KW-1133">Transmembrane helix</keyword>
<feature type="transmembrane region" description="Helical" evidence="7">
    <location>
        <begin position="133"/>
        <end position="155"/>
    </location>
</feature>
<evidence type="ECO:0000256" key="1">
    <source>
        <dbReference type="ARBA" id="ARBA00004651"/>
    </source>
</evidence>
<reference evidence="9 10" key="1">
    <citation type="submission" date="2014-01" db="EMBL/GenBank/DDBJ databases">
        <title>Actinotalea ferrariae CF5-4.</title>
        <authorList>
            <person name="Chen F."/>
            <person name="Li Y."/>
            <person name="Wang G."/>
        </authorList>
    </citation>
    <scope>NUCLEOTIDE SEQUENCE [LARGE SCALE GENOMIC DNA]</scope>
    <source>
        <strain evidence="9 10">CF5-4</strain>
    </source>
</reference>
<dbReference type="InterPro" id="IPR035906">
    <property type="entry name" value="MetI-like_sf"/>
</dbReference>
<dbReference type="InterPro" id="IPR000515">
    <property type="entry name" value="MetI-like"/>
</dbReference>